<feature type="domain" description="Peptidase M50" evidence="12">
    <location>
        <begin position="164"/>
        <end position="324"/>
    </location>
</feature>
<gene>
    <name evidence="13" type="ORF">F4Y08_00165</name>
</gene>
<sequence>MSDPLPPRSDDSRPRSYRDASEFDDFDRTQDEINLAQTRRVVEIDMEVHSVQTPRTPDAGIEIRGRLRRPSHEVFGGWREAFDRMKLLPFLVPDRVAALPGAVLLRLVAAPPGPRPGNPTINLVLFILTILTTFFVGSLYSPDVRATGMTDLLNPANLIQGWPFALTLLAILGIHELGHFFAARHYGIPVSLPYFLPVPFAFGTLGAFIRLRGPIDDRRQLFDVGVAGPLAGLAVAVPLLFAGLQTSELATISGQVMLEGNSLLYWGAKYLVFNEWLPDFATGLDVHVGPMAMAAWIGLLATGLNLLPVGNLDGGHVVFSLFGGHARYFFRGTLLLLAVLGIAGFAPLQAYLPALEHIGYTGWLVWLWLIILVMGPSHAVTLDMVTELDVRRRWIGYAVLLVFVLTFVPVPLRTFVF</sequence>
<feature type="transmembrane region" description="Helical" evidence="11">
    <location>
        <begin position="152"/>
        <end position="174"/>
    </location>
</feature>
<evidence type="ECO:0000256" key="1">
    <source>
        <dbReference type="ARBA" id="ARBA00001947"/>
    </source>
</evidence>
<protein>
    <submittedName>
        <fullName evidence="13">Site-2 protease family protein</fullName>
    </submittedName>
</protein>
<feature type="region of interest" description="Disordered" evidence="10">
    <location>
        <begin position="1"/>
        <end position="24"/>
    </location>
</feature>
<feature type="transmembrane region" description="Helical" evidence="11">
    <location>
        <begin position="221"/>
        <end position="241"/>
    </location>
</feature>
<dbReference type="InterPro" id="IPR044838">
    <property type="entry name" value="EGY1-like"/>
</dbReference>
<dbReference type="InterPro" id="IPR008915">
    <property type="entry name" value="Peptidase_M50"/>
</dbReference>
<comment type="subcellular location">
    <subcellularLocation>
        <location evidence="2">Membrane</location>
        <topology evidence="2">Multi-pass membrane protein</topology>
    </subcellularLocation>
</comment>
<dbReference type="CDD" id="cd06160">
    <property type="entry name" value="S2P-M50_like_2"/>
    <property type="match status" value="1"/>
</dbReference>
<evidence type="ECO:0000259" key="12">
    <source>
        <dbReference type="Pfam" id="PF02163"/>
    </source>
</evidence>
<evidence type="ECO:0000256" key="8">
    <source>
        <dbReference type="ARBA" id="ARBA00022989"/>
    </source>
</evidence>
<dbReference type="GO" id="GO:0008233">
    <property type="term" value="F:peptidase activity"/>
    <property type="evidence" value="ECO:0007669"/>
    <property type="project" value="UniProtKB-KW"/>
</dbReference>
<evidence type="ECO:0000256" key="3">
    <source>
        <dbReference type="ARBA" id="ARBA00007931"/>
    </source>
</evidence>
<comment type="similarity">
    <text evidence="3">Belongs to the peptidase M50B family.</text>
</comment>
<evidence type="ECO:0000256" key="11">
    <source>
        <dbReference type="SAM" id="Phobius"/>
    </source>
</evidence>
<feature type="transmembrane region" description="Helical" evidence="11">
    <location>
        <begin position="87"/>
        <end position="109"/>
    </location>
</feature>
<keyword evidence="5 11" id="KW-0812">Transmembrane</keyword>
<evidence type="ECO:0000256" key="9">
    <source>
        <dbReference type="ARBA" id="ARBA00023136"/>
    </source>
</evidence>
<keyword evidence="6" id="KW-0378">Hydrolase</keyword>
<feature type="transmembrane region" description="Helical" evidence="11">
    <location>
        <begin position="328"/>
        <end position="351"/>
    </location>
</feature>
<evidence type="ECO:0000313" key="13">
    <source>
        <dbReference type="EMBL" id="MYD88745.1"/>
    </source>
</evidence>
<feature type="transmembrane region" description="Helical" evidence="11">
    <location>
        <begin position="286"/>
        <end position="307"/>
    </location>
</feature>
<evidence type="ECO:0000256" key="7">
    <source>
        <dbReference type="ARBA" id="ARBA00022946"/>
    </source>
</evidence>
<dbReference type="GO" id="GO:0006508">
    <property type="term" value="P:proteolysis"/>
    <property type="evidence" value="ECO:0007669"/>
    <property type="project" value="UniProtKB-KW"/>
</dbReference>
<feature type="transmembrane region" description="Helical" evidence="11">
    <location>
        <begin position="363"/>
        <end position="382"/>
    </location>
</feature>
<evidence type="ECO:0000256" key="6">
    <source>
        <dbReference type="ARBA" id="ARBA00022801"/>
    </source>
</evidence>
<evidence type="ECO:0000256" key="5">
    <source>
        <dbReference type="ARBA" id="ARBA00022692"/>
    </source>
</evidence>
<evidence type="ECO:0000256" key="2">
    <source>
        <dbReference type="ARBA" id="ARBA00004141"/>
    </source>
</evidence>
<comment type="caution">
    <text evidence="13">The sequence shown here is derived from an EMBL/GenBank/DDBJ whole genome shotgun (WGS) entry which is preliminary data.</text>
</comment>
<evidence type="ECO:0000256" key="4">
    <source>
        <dbReference type="ARBA" id="ARBA00022670"/>
    </source>
</evidence>
<dbReference type="EMBL" id="VXPY01000002">
    <property type="protein sequence ID" value="MYD88745.1"/>
    <property type="molecule type" value="Genomic_DNA"/>
</dbReference>
<name>A0A6B1DPL4_9CHLR</name>
<organism evidence="13">
    <name type="scientific">Caldilineaceae bacterium SB0662_bin_9</name>
    <dbReference type="NCBI Taxonomy" id="2605258"/>
    <lineage>
        <taxon>Bacteria</taxon>
        <taxon>Bacillati</taxon>
        <taxon>Chloroflexota</taxon>
        <taxon>Caldilineae</taxon>
        <taxon>Caldilineales</taxon>
        <taxon>Caldilineaceae</taxon>
    </lineage>
</organism>
<dbReference type="AlphaFoldDB" id="A0A6B1DPL4"/>
<dbReference type="Pfam" id="PF02163">
    <property type="entry name" value="Peptidase_M50"/>
    <property type="match status" value="1"/>
</dbReference>
<reference evidence="13" key="1">
    <citation type="submission" date="2019-09" db="EMBL/GenBank/DDBJ databases">
        <title>Characterisation of the sponge microbiome using genome-centric metagenomics.</title>
        <authorList>
            <person name="Engelberts J.P."/>
            <person name="Robbins S.J."/>
            <person name="De Goeij J.M."/>
            <person name="Aranda M."/>
            <person name="Bell S.C."/>
            <person name="Webster N.S."/>
        </authorList>
    </citation>
    <scope>NUCLEOTIDE SEQUENCE</scope>
    <source>
        <strain evidence="13">SB0662_bin_9</strain>
    </source>
</reference>
<proteinExistence type="inferred from homology"/>
<feature type="transmembrane region" description="Helical" evidence="11">
    <location>
        <begin position="394"/>
        <end position="412"/>
    </location>
</feature>
<keyword evidence="7" id="KW-0809">Transit peptide</keyword>
<keyword evidence="8 11" id="KW-1133">Transmembrane helix</keyword>
<dbReference type="PANTHER" id="PTHR31412">
    <property type="entry name" value="ZINC METALLOPROTEASE EGY1"/>
    <property type="match status" value="1"/>
</dbReference>
<feature type="transmembrane region" description="Helical" evidence="11">
    <location>
        <begin position="121"/>
        <end position="140"/>
    </location>
</feature>
<accession>A0A6B1DPL4</accession>
<evidence type="ECO:0000256" key="10">
    <source>
        <dbReference type="SAM" id="MobiDB-lite"/>
    </source>
</evidence>
<dbReference type="GO" id="GO:0016020">
    <property type="term" value="C:membrane"/>
    <property type="evidence" value="ECO:0007669"/>
    <property type="project" value="UniProtKB-SubCell"/>
</dbReference>
<feature type="compositionally biased region" description="Basic and acidic residues" evidence="10">
    <location>
        <begin position="8"/>
        <end position="24"/>
    </location>
</feature>
<keyword evidence="9 11" id="KW-0472">Membrane</keyword>
<comment type="cofactor">
    <cofactor evidence="1">
        <name>Zn(2+)</name>
        <dbReference type="ChEBI" id="CHEBI:29105"/>
    </cofactor>
</comment>
<dbReference type="PANTHER" id="PTHR31412:SF0">
    <property type="entry name" value="ZINC METALLOPROTEASE EGY1, CHLOROPLASTIC-RELATED"/>
    <property type="match status" value="1"/>
</dbReference>
<keyword evidence="4 13" id="KW-0645">Protease</keyword>
<feature type="transmembrane region" description="Helical" evidence="11">
    <location>
        <begin position="186"/>
        <end position="209"/>
    </location>
</feature>